<evidence type="ECO:0000259" key="2">
    <source>
        <dbReference type="SMART" id="SM00382"/>
    </source>
</evidence>
<dbReference type="GO" id="GO:0005524">
    <property type="term" value="F:ATP binding"/>
    <property type="evidence" value="ECO:0007669"/>
    <property type="project" value="InterPro"/>
</dbReference>
<dbReference type="Pfam" id="PF00004">
    <property type="entry name" value="AAA"/>
    <property type="match status" value="1"/>
</dbReference>
<dbReference type="GO" id="GO:0016887">
    <property type="term" value="F:ATP hydrolysis activity"/>
    <property type="evidence" value="ECO:0007669"/>
    <property type="project" value="InterPro"/>
</dbReference>
<evidence type="ECO:0000256" key="1">
    <source>
        <dbReference type="SAM" id="MobiDB-lite"/>
    </source>
</evidence>
<dbReference type="Proteomes" id="UP001175353">
    <property type="component" value="Unassembled WGS sequence"/>
</dbReference>
<dbReference type="InterPro" id="IPR027417">
    <property type="entry name" value="P-loop_NTPase"/>
</dbReference>
<organism evidence="3 4">
    <name type="scientific">Friedmanniomyces endolithicus</name>
    <dbReference type="NCBI Taxonomy" id="329885"/>
    <lineage>
        <taxon>Eukaryota</taxon>
        <taxon>Fungi</taxon>
        <taxon>Dikarya</taxon>
        <taxon>Ascomycota</taxon>
        <taxon>Pezizomycotina</taxon>
        <taxon>Dothideomycetes</taxon>
        <taxon>Dothideomycetidae</taxon>
        <taxon>Mycosphaerellales</taxon>
        <taxon>Teratosphaeriaceae</taxon>
        <taxon>Friedmanniomyces</taxon>
    </lineage>
</organism>
<dbReference type="InterPro" id="IPR003959">
    <property type="entry name" value="ATPase_AAA_core"/>
</dbReference>
<protein>
    <recommendedName>
        <fullName evidence="2">AAA+ ATPase domain-containing protein</fullName>
    </recommendedName>
</protein>
<feature type="compositionally biased region" description="Acidic residues" evidence="1">
    <location>
        <begin position="103"/>
        <end position="116"/>
    </location>
</feature>
<feature type="compositionally biased region" description="Basic and acidic residues" evidence="1">
    <location>
        <begin position="135"/>
        <end position="157"/>
    </location>
</feature>
<feature type="domain" description="AAA+ ATPase" evidence="2">
    <location>
        <begin position="234"/>
        <end position="353"/>
    </location>
</feature>
<dbReference type="SUPFAM" id="SSF52540">
    <property type="entry name" value="P-loop containing nucleoside triphosphate hydrolases"/>
    <property type="match status" value="1"/>
</dbReference>
<dbReference type="SMART" id="SM00382">
    <property type="entry name" value="AAA"/>
    <property type="match status" value="1"/>
</dbReference>
<sequence>MEFSGEFKGPRAINTFDIYPLKYHKDPAAIKDKIVARGKRFAVLQGMQFKFHKGIAFQKDRKGRAVRINVNSRVMIDPATFRRMRPNYLFSSIQSPIDSRKEEDEDAEHEPEDSEQDSSCSEKESSSSDSESGDDSTHSPERGQRVEPIREPRGRTFSDDNLLLASPVVLGFSFADKLWLEFSVSGLQDIEYNEGAFESLMLPEKQKDIVQALVESHKFDAAKGIDDVIRGKGRGLISGLHGQPGCGKTLTAESISEMLKCPLYAVSAGELGTSAARLEVKLNRILDVAHSWGAVLLLDEADVFLEKREVRSNAEDLRVDLFLLTLLCQVHDIQRNALVSIFLRMLEYFQGILFLTTNRVDTFDEAFQSRIHLPLRYSELTPKAKKAVWKVFLEAVRKTDSAAAVAEFTDHDLDALSRRQLNGRQIKNAVRTAQALALREGTKLGLEHVKKVLDVNEEFSRDLKGGTGYTDAMRSYT</sequence>
<gene>
    <name evidence="3" type="ORF">LTR91_005802</name>
</gene>
<dbReference type="PANTHER" id="PTHR46411">
    <property type="entry name" value="FAMILY ATPASE, PUTATIVE-RELATED"/>
    <property type="match status" value="1"/>
</dbReference>
<dbReference type="Pfam" id="PF23232">
    <property type="entry name" value="AAA_lid_13"/>
    <property type="match status" value="1"/>
</dbReference>
<dbReference type="InterPro" id="IPR056599">
    <property type="entry name" value="AAA_lid_fung"/>
</dbReference>
<dbReference type="Gene3D" id="3.40.50.300">
    <property type="entry name" value="P-loop containing nucleotide triphosphate hydrolases"/>
    <property type="match status" value="1"/>
</dbReference>
<accession>A0AAN6KSM9</accession>
<comment type="caution">
    <text evidence="3">The sequence shown here is derived from an EMBL/GenBank/DDBJ whole genome shotgun (WGS) entry which is preliminary data.</text>
</comment>
<keyword evidence="4" id="KW-1185">Reference proteome</keyword>
<name>A0AAN6KSM9_9PEZI</name>
<dbReference type="PANTHER" id="PTHR46411:SF1">
    <property type="entry name" value="FAMILY ATPASE, PUTATIVE (AFU_ORTHOLOGUE AFUA_7G05752)-RELATED"/>
    <property type="match status" value="1"/>
</dbReference>
<feature type="region of interest" description="Disordered" evidence="1">
    <location>
        <begin position="93"/>
        <end position="157"/>
    </location>
</feature>
<evidence type="ECO:0000313" key="3">
    <source>
        <dbReference type="EMBL" id="KAK0999864.1"/>
    </source>
</evidence>
<evidence type="ECO:0000313" key="4">
    <source>
        <dbReference type="Proteomes" id="UP001175353"/>
    </source>
</evidence>
<proteinExistence type="predicted"/>
<reference evidence="3" key="1">
    <citation type="submission" date="2023-06" db="EMBL/GenBank/DDBJ databases">
        <title>Black Yeasts Isolated from many extreme environments.</title>
        <authorList>
            <person name="Coleine C."/>
            <person name="Stajich J.E."/>
            <person name="Selbmann L."/>
        </authorList>
    </citation>
    <scope>NUCLEOTIDE SEQUENCE</scope>
    <source>
        <strain evidence="3">CCFEE 5200</strain>
    </source>
</reference>
<dbReference type="EMBL" id="JAUJLE010000038">
    <property type="protein sequence ID" value="KAK0999864.1"/>
    <property type="molecule type" value="Genomic_DNA"/>
</dbReference>
<dbReference type="InterPro" id="IPR003593">
    <property type="entry name" value="AAA+_ATPase"/>
</dbReference>
<dbReference type="AlphaFoldDB" id="A0AAN6KSM9"/>